<protein>
    <recommendedName>
        <fullName evidence="3">Endonuclease/exonuclease/phosphatase domain-containing protein</fullName>
    </recommendedName>
</protein>
<dbReference type="PANTHER" id="PTHR19446">
    <property type="entry name" value="REVERSE TRANSCRIPTASES"/>
    <property type="match status" value="1"/>
</dbReference>
<evidence type="ECO:0008006" key="3">
    <source>
        <dbReference type="Google" id="ProtNLM"/>
    </source>
</evidence>
<evidence type="ECO:0000313" key="1">
    <source>
        <dbReference type="EMBL" id="KAK3260789.1"/>
    </source>
</evidence>
<dbReference type="SUPFAM" id="SSF56219">
    <property type="entry name" value="DNase I-like"/>
    <property type="match status" value="1"/>
</dbReference>
<sequence length="618" mass="71467">MLHFPGQKYLHLIGVYYPVEGKEAKSGTNGEGYQEERTRSEARKGIREYVQMVTSASESKTGETVIVCGDLNATTGELKNSRDREWNKVLGTTGLAYVGGARETTLTWHNRRNMDRVLASGAEQELHYTQPTEGELTELHTSDHKMICTTRLDLKAWGTHCPTAQLQRRAKADRLRLPLTEKEGVTLRQVLDMAYTRELQDELQEAIDSIKISTTIRHKRKATVRGVAKILGTARDEAVLNTNLPQQAAPPVEKHGLHLPKTLRKERDGHLMERNRCRLNISLWEKDIEARECVAEEVRTKGFNNRTEEMRAWEQWEREQKKVAVKEARKCIAEHEANRKQKTRLKMRERYWDNIKNYHKKIYRQEIENGSAPAATTQAIETRHGEIVVGQQKVAQAMGEHVVWSAPFKMREPEQGLVGTPPWLDEKYKNYMQKDKCVRPDQKKINLRVDEEAYRQAVRKMKTNKAAGPMGIQNEILKQMPDRFHEQLCGLMQLMWVNRHTPLPWKKGHFCFHHKQDDVTQQKNYRPIALLDCLFKLYTAVLTKMLADFCETNGVPGNTGHVKPFDWHIVFMRSGAVKWQWARKGTPEPLTAYYGERKPGLDYSWQHIIVHPSGALRR</sequence>
<evidence type="ECO:0000313" key="2">
    <source>
        <dbReference type="Proteomes" id="UP001190700"/>
    </source>
</evidence>
<organism evidence="1 2">
    <name type="scientific">Cymbomonas tetramitiformis</name>
    <dbReference type="NCBI Taxonomy" id="36881"/>
    <lineage>
        <taxon>Eukaryota</taxon>
        <taxon>Viridiplantae</taxon>
        <taxon>Chlorophyta</taxon>
        <taxon>Pyramimonadophyceae</taxon>
        <taxon>Pyramimonadales</taxon>
        <taxon>Pyramimonadaceae</taxon>
        <taxon>Cymbomonas</taxon>
    </lineage>
</organism>
<accession>A0AAE0FJE8</accession>
<dbReference type="AlphaFoldDB" id="A0AAE0FJE8"/>
<name>A0AAE0FJE8_9CHLO</name>
<comment type="caution">
    <text evidence="1">The sequence shown here is derived from an EMBL/GenBank/DDBJ whole genome shotgun (WGS) entry which is preliminary data.</text>
</comment>
<reference evidence="1 2" key="1">
    <citation type="journal article" date="2015" name="Genome Biol. Evol.">
        <title>Comparative Genomics of a Bacterivorous Green Alga Reveals Evolutionary Causalities and Consequences of Phago-Mixotrophic Mode of Nutrition.</title>
        <authorList>
            <person name="Burns J.A."/>
            <person name="Paasch A."/>
            <person name="Narechania A."/>
            <person name="Kim E."/>
        </authorList>
    </citation>
    <scope>NUCLEOTIDE SEQUENCE [LARGE SCALE GENOMIC DNA]</scope>
    <source>
        <strain evidence="1 2">PLY_AMNH</strain>
    </source>
</reference>
<dbReference type="Gene3D" id="3.60.10.10">
    <property type="entry name" value="Endonuclease/exonuclease/phosphatase"/>
    <property type="match status" value="1"/>
</dbReference>
<dbReference type="Proteomes" id="UP001190700">
    <property type="component" value="Unassembled WGS sequence"/>
</dbReference>
<dbReference type="InterPro" id="IPR036691">
    <property type="entry name" value="Endo/exonu/phosph_ase_sf"/>
</dbReference>
<keyword evidence="2" id="KW-1185">Reference proteome</keyword>
<dbReference type="EMBL" id="LGRX02017424">
    <property type="protein sequence ID" value="KAK3260789.1"/>
    <property type="molecule type" value="Genomic_DNA"/>
</dbReference>
<gene>
    <name evidence="1" type="ORF">CYMTET_30268</name>
</gene>
<proteinExistence type="predicted"/>